<dbReference type="AlphaFoldDB" id="A0AAF0ILT4"/>
<evidence type="ECO:0000256" key="1">
    <source>
        <dbReference type="SAM" id="MobiDB-lite"/>
    </source>
</evidence>
<evidence type="ECO:0000313" key="3">
    <source>
        <dbReference type="Proteomes" id="UP001219355"/>
    </source>
</evidence>
<dbReference type="EMBL" id="CP120630">
    <property type="protein sequence ID" value="WEW61077.1"/>
    <property type="molecule type" value="Genomic_DNA"/>
</dbReference>
<gene>
    <name evidence="2" type="ORF">PRK78_006566</name>
</gene>
<keyword evidence="3" id="KW-1185">Reference proteome</keyword>
<reference evidence="2" key="1">
    <citation type="submission" date="2023-03" db="EMBL/GenBank/DDBJ databases">
        <title>Emydomyces testavorans Genome Sequence.</title>
        <authorList>
            <person name="Hoyer L."/>
        </authorList>
    </citation>
    <scope>NUCLEOTIDE SEQUENCE</scope>
    <source>
        <strain evidence="2">16-2883</strain>
    </source>
</reference>
<name>A0AAF0ILT4_9EURO</name>
<dbReference type="Proteomes" id="UP001219355">
    <property type="component" value="Chromosome 4"/>
</dbReference>
<proteinExistence type="predicted"/>
<organism evidence="2 3">
    <name type="scientific">Emydomyces testavorans</name>
    <dbReference type="NCBI Taxonomy" id="2070801"/>
    <lineage>
        <taxon>Eukaryota</taxon>
        <taxon>Fungi</taxon>
        <taxon>Dikarya</taxon>
        <taxon>Ascomycota</taxon>
        <taxon>Pezizomycotina</taxon>
        <taxon>Eurotiomycetes</taxon>
        <taxon>Eurotiomycetidae</taxon>
        <taxon>Onygenales</taxon>
        <taxon>Nannizziopsiaceae</taxon>
        <taxon>Emydomyces</taxon>
    </lineage>
</organism>
<evidence type="ECO:0000313" key="2">
    <source>
        <dbReference type="EMBL" id="WEW61077.1"/>
    </source>
</evidence>
<protein>
    <submittedName>
        <fullName evidence="2">Uncharacterized protein</fullName>
    </submittedName>
</protein>
<feature type="region of interest" description="Disordered" evidence="1">
    <location>
        <begin position="167"/>
        <end position="200"/>
    </location>
</feature>
<accession>A0AAF0ILT4</accession>
<sequence>MVGYKHTTVLRNVDIFNLLGFNPHINYSPEQVHHQIQRLSLLLHTDHLTNTRWTPPADVNIININALREVLFNSNQFNTTIWQIIMENGRSGWTSTWDPNCIVSEHLNPIPSFIENPPAALWGSSINPTNIDNFGDVSEMKYVKLSSNEEMPNFKYGPYVSDLDPDYEESTLSSNESLEGDTADVADGTANSPIQINDDGNDDEVVFLQHTHILD</sequence>